<dbReference type="EMBL" id="BGZJ01000002">
    <property type="protein sequence ID" value="GBO94652.1"/>
    <property type="molecule type" value="Genomic_DNA"/>
</dbReference>
<reference evidence="2 3" key="1">
    <citation type="journal article" date="2018" name="Int. J. Syst. Evol. Microbiol.">
        <title>Mesosutterella multiformis gen. nov., sp. nov., a member of the family Sutterellaceae and Sutterella megalosphaeroides sp. nov., isolated from human faeces.</title>
        <authorList>
            <person name="Sakamoto M."/>
            <person name="Ikeyama N."/>
            <person name="Kunihiro T."/>
            <person name="Iino T."/>
            <person name="Yuki M."/>
            <person name="Ohkuma M."/>
        </authorList>
    </citation>
    <scope>NUCLEOTIDE SEQUENCE [LARGE SCALE GENOMIC DNA]</scope>
    <source>
        <strain evidence="2 3">4NBBH2</strain>
    </source>
</reference>
<feature type="compositionally biased region" description="Basic and acidic residues" evidence="1">
    <location>
        <begin position="35"/>
        <end position="58"/>
    </location>
</feature>
<dbReference type="AlphaFoldDB" id="A0A388SE51"/>
<evidence type="ECO:0000313" key="3">
    <source>
        <dbReference type="Proteomes" id="UP000266091"/>
    </source>
</evidence>
<dbReference type="RefSeq" id="WP_160117780.1">
    <property type="nucleotide sequence ID" value="NZ_BGZJ01000002.1"/>
</dbReference>
<accession>A0A401LHT8</accession>
<gene>
    <name evidence="2" type="ORF">MESMUL_20060</name>
</gene>
<feature type="region of interest" description="Disordered" evidence="1">
    <location>
        <begin position="24"/>
        <end position="58"/>
    </location>
</feature>
<organism evidence="2 3">
    <name type="scientific">Mesosutterella multiformis</name>
    <dbReference type="NCBI Taxonomy" id="2259133"/>
    <lineage>
        <taxon>Bacteria</taxon>
        <taxon>Pseudomonadati</taxon>
        <taxon>Pseudomonadota</taxon>
        <taxon>Betaproteobacteria</taxon>
        <taxon>Burkholderiales</taxon>
        <taxon>Sutterellaceae</taxon>
        <taxon>Mesosutterella</taxon>
    </lineage>
</organism>
<dbReference type="Proteomes" id="UP000266091">
    <property type="component" value="Unassembled WGS sequence"/>
</dbReference>
<comment type="caution">
    <text evidence="2">The sequence shown here is derived from an EMBL/GenBank/DDBJ whole genome shotgun (WGS) entry which is preliminary data.</text>
</comment>
<accession>A0A388SE51</accession>
<name>A0A388SE51_9BURK</name>
<proteinExistence type="predicted"/>
<keyword evidence="3" id="KW-1185">Reference proteome</keyword>
<evidence type="ECO:0000256" key="1">
    <source>
        <dbReference type="SAM" id="MobiDB-lite"/>
    </source>
</evidence>
<protein>
    <submittedName>
        <fullName evidence="2">Uncharacterized protein</fullName>
    </submittedName>
</protein>
<sequence length="58" mass="6313">MATRKATPEELEELQKSMMAWGGSAWGLGAHRPRPASDDSAKKSAKTEEKAKPVKTDD</sequence>
<evidence type="ECO:0000313" key="2">
    <source>
        <dbReference type="EMBL" id="GBO94652.1"/>
    </source>
</evidence>